<sequence length="155" mass="18058">MFSREKDLGAHPFWYAQVLHTLQVPVHYTGSHLRDSSPHLMEVLWVHWLGVEPGYHWGSKYAQLPKVIYVPDIDEHAFGFLDPSLVIRACHLIPLYADRHTGSLMRAGPSLDQLSGELDDWWLFYVNMYIFTIPSWMMTVTDNPYLSFADRDMYA</sequence>
<evidence type="ECO:0000313" key="2">
    <source>
        <dbReference type="Proteomes" id="UP000054538"/>
    </source>
</evidence>
<name>A0A0D0DG20_9AGAM</name>
<reference evidence="2" key="2">
    <citation type="submission" date="2015-01" db="EMBL/GenBank/DDBJ databases">
        <title>Evolutionary Origins and Diversification of the Mycorrhizal Mutualists.</title>
        <authorList>
            <consortium name="DOE Joint Genome Institute"/>
            <consortium name="Mycorrhizal Genomics Consortium"/>
            <person name="Kohler A."/>
            <person name="Kuo A."/>
            <person name="Nagy L.G."/>
            <person name="Floudas D."/>
            <person name="Copeland A."/>
            <person name="Barry K.W."/>
            <person name="Cichocki N."/>
            <person name="Veneault-Fourrey C."/>
            <person name="LaButti K."/>
            <person name="Lindquist E.A."/>
            <person name="Lipzen A."/>
            <person name="Lundell T."/>
            <person name="Morin E."/>
            <person name="Murat C."/>
            <person name="Riley R."/>
            <person name="Ohm R."/>
            <person name="Sun H."/>
            <person name="Tunlid A."/>
            <person name="Henrissat B."/>
            <person name="Grigoriev I.V."/>
            <person name="Hibbett D.S."/>
            <person name="Martin F."/>
        </authorList>
    </citation>
    <scope>NUCLEOTIDE SEQUENCE [LARGE SCALE GENOMIC DNA]</scope>
    <source>
        <strain evidence="2">Ve08.2h10</strain>
    </source>
</reference>
<reference evidence="1 2" key="1">
    <citation type="submission" date="2014-04" db="EMBL/GenBank/DDBJ databases">
        <authorList>
            <consortium name="DOE Joint Genome Institute"/>
            <person name="Kuo A."/>
            <person name="Kohler A."/>
            <person name="Jargeat P."/>
            <person name="Nagy L.G."/>
            <person name="Floudas D."/>
            <person name="Copeland A."/>
            <person name="Barry K.W."/>
            <person name="Cichocki N."/>
            <person name="Veneault-Fourrey C."/>
            <person name="LaButti K."/>
            <person name="Lindquist E.A."/>
            <person name="Lipzen A."/>
            <person name="Lundell T."/>
            <person name="Morin E."/>
            <person name="Murat C."/>
            <person name="Sun H."/>
            <person name="Tunlid A."/>
            <person name="Henrissat B."/>
            <person name="Grigoriev I.V."/>
            <person name="Hibbett D.S."/>
            <person name="Martin F."/>
            <person name="Nordberg H.P."/>
            <person name="Cantor M.N."/>
            <person name="Hua S.X."/>
        </authorList>
    </citation>
    <scope>NUCLEOTIDE SEQUENCE [LARGE SCALE GENOMIC DNA]</scope>
    <source>
        <strain evidence="1 2">Ve08.2h10</strain>
    </source>
</reference>
<keyword evidence="2" id="KW-1185">Reference proteome</keyword>
<proteinExistence type="predicted"/>
<protein>
    <submittedName>
        <fullName evidence="1">Uncharacterized protein</fullName>
    </submittedName>
</protein>
<accession>A0A0D0DG20</accession>
<dbReference type="InParanoid" id="A0A0D0DG20"/>
<gene>
    <name evidence="1" type="ORF">PAXRUDRAFT_159520</name>
</gene>
<evidence type="ECO:0000313" key="1">
    <source>
        <dbReference type="EMBL" id="KIK80119.1"/>
    </source>
</evidence>
<dbReference type="OrthoDB" id="3267098at2759"/>
<dbReference type="EMBL" id="KN826095">
    <property type="protein sequence ID" value="KIK80119.1"/>
    <property type="molecule type" value="Genomic_DNA"/>
</dbReference>
<dbReference type="HOGENOM" id="CLU_002498_5_1_1"/>
<dbReference type="Proteomes" id="UP000054538">
    <property type="component" value="Unassembled WGS sequence"/>
</dbReference>
<dbReference type="AlphaFoldDB" id="A0A0D0DG20"/>
<organism evidence="1 2">
    <name type="scientific">Paxillus rubicundulus Ve08.2h10</name>
    <dbReference type="NCBI Taxonomy" id="930991"/>
    <lineage>
        <taxon>Eukaryota</taxon>
        <taxon>Fungi</taxon>
        <taxon>Dikarya</taxon>
        <taxon>Basidiomycota</taxon>
        <taxon>Agaricomycotina</taxon>
        <taxon>Agaricomycetes</taxon>
        <taxon>Agaricomycetidae</taxon>
        <taxon>Boletales</taxon>
        <taxon>Paxilineae</taxon>
        <taxon>Paxillaceae</taxon>
        <taxon>Paxillus</taxon>
    </lineage>
</organism>